<dbReference type="FunFam" id="3.40.50.720:FF:000115">
    <property type="entry name" value="3-oxoacyl-[acyl-carrier-protein] reductase FabG"/>
    <property type="match status" value="1"/>
</dbReference>
<accession>A0A3M8P7Q3</accession>
<dbReference type="PRINTS" id="PR00080">
    <property type="entry name" value="SDRFAMILY"/>
</dbReference>
<dbReference type="PANTHER" id="PTHR42760:SF40">
    <property type="entry name" value="3-OXOACYL-[ACYL-CARRIER-PROTEIN] REDUCTASE, CHLOROPLASTIC"/>
    <property type="match status" value="1"/>
</dbReference>
<dbReference type="InterPro" id="IPR002347">
    <property type="entry name" value="SDR_fam"/>
</dbReference>
<dbReference type="GO" id="GO:0016616">
    <property type="term" value="F:oxidoreductase activity, acting on the CH-OH group of donors, NAD or NADP as acceptor"/>
    <property type="evidence" value="ECO:0007669"/>
    <property type="project" value="TreeGrafter"/>
</dbReference>
<dbReference type="InterPro" id="IPR057326">
    <property type="entry name" value="KR_dom"/>
</dbReference>
<evidence type="ECO:0000256" key="1">
    <source>
        <dbReference type="ARBA" id="ARBA00006484"/>
    </source>
</evidence>
<feature type="domain" description="Ketoreductase" evidence="4">
    <location>
        <begin position="6"/>
        <end position="184"/>
    </location>
</feature>
<dbReference type="OrthoDB" id="9803333at2"/>
<dbReference type="GO" id="GO:0030497">
    <property type="term" value="P:fatty acid elongation"/>
    <property type="evidence" value="ECO:0007669"/>
    <property type="project" value="TreeGrafter"/>
</dbReference>
<comment type="similarity">
    <text evidence="1">Belongs to the short-chain dehydrogenases/reductases (SDR) family.</text>
</comment>
<dbReference type="RefSeq" id="WP_123164914.1">
    <property type="nucleotide sequence ID" value="NZ_RIAX01000004.1"/>
</dbReference>
<dbReference type="InterPro" id="IPR036291">
    <property type="entry name" value="NAD(P)-bd_dom_sf"/>
</dbReference>
<evidence type="ECO:0000256" key="2">
    <source>
        <dbReference type="ARBA" id="ARBA00022857"/>
    </source>
</evidence>
<sequence length="256" mass="27616">MKFDGQVVIVTGGARGIGAVTAMKFAELGAKIAIFDLDAQGSEETAEKIRRKNTECLVCNVNITNREEVRRCVDQVFEEYGKIDVLVNNAGVLKDNLSSQLTEEDWDFVLDVNLKGSFLCTQAVQPYMEQQGYGKIVMTSSQAATGALGRVNYAAAKAGVQGMTKTFALELGPKGINVNAVAPGFIETEMSKVSAGFAKQRGIDNFDDYKKAMIQRIPLRRVGQPEDVSNVILFLASKEAGYVTGQVIYVAGAPVG</sequence>
<dbReference type="NCBIfam" id="NF009466">
    <property type="entry name" value="PRK12826.1-2"/>
    <property type="match status" value="1"/>
</dbReference>
<dbReference type="Gene3D" id="3.40.50.720">
    <property type="entry name" value="NAD(P)-binding Rossmann-like Domain"/>
    <property type="match status" value="1"/>
</dbReference>
<evidence type="ECO:0000259" key="4">
    <source>
        <dbReference type="SMART" id="SM00822"/>
    </source>
</evidence>
<dbReference type="PROSITE" id="PS00061">
    <property type="entry name" value="ADH_SHORT"/>
    <property type="match status" value="1"/>
</dbReference>
<keyword evidence="6" id="KW-1185">Reference proteome</keyword>
<reference evidence="5 6" key="1">
    <citation type="journal article" date="2018" name="Int. J. Syst. Evol. Microbiol.">
        <title>Planococcus salinus sp. nov., a moderately halophilic bacterium isolated from a saline-alkali soil.</title>
        <authorList>
            <person name="Gan L."/>
        </authorList>
    </citation>
    <scope>NUCLEOTIDE SEQUENCE [LARGE SCALE GENOMIC DNA]</scope>
    <source>
        <strain evidence="5 6">LCB217</strain>
    </source>
</reference>
<evidence type="ECO:0000256" key="3">
    <source>
        <dbReference type="ARBA" id="ARBA00023002"/>
    </source>
</evidence>
<comment type="caution">
    <text evidence="5">The sequence shown here is derived from an EMBL/GenBank/DDBJ whole genome shotgun (WGS) entry which is preliminary data.</text>
</comment>
<keyword evidence="2" id="KW-0521">NADP</keyword>
<dbReference type="NCBIfam" id="NF005559">
    <property type="entry name" value="PRK07231.1"/>
    <property type="match status" value="1"/>
</dbReference>
<dbReference type="EMBL" id="RIAX01000004">
    <property type="protein sequence ID" value="RNF39719.1"/>
    <property type="molecule type" value="Genomic_DNA"/>
</dbReference>
<organism evidence="5 6">
    <name type="scientific">Planococcus salinus</name>
    <dbReference type="NCBI Taxonomy" id="1848460"/>
    <lineage>
        <taxon>Bacteria</taxon>
        <taxon>Bacillati</taxon>
        <taxon>Bacillota</taxon>
        <taxon>Bacilli</taxon>
        <taxon>Bacillales</taxon>
        <taxon>Caryophanaceae</taxon>
        <taxon>Planococcus</taxon>
    </lineage>
</organism>
<gene>
    <name evidence="5" type="ORF">EEX84_07045</name>
</gene>
<dbReference type="Pfam" id="PF13561">
    <property type="entry name" value="adh_short_C2"/>
    <property type="match status" value="1"/>
</dbReference>
<dbReference type="SUPFAM" id="SSF51735">
    <property type="entry name" value="NAD(P)-binding Rossmann-fold domains"/>
    <property type="match status" value="1"/>
</dbReference>
<dbReference type="Proteomes" id="UP000275473">
    <property type="component" value="Unassembled WGS sequence"/>
</dbReference>
<dbReference type="PANTHER" id="PTHR42760">
    <property type="entry name" value="SHORT-CHAIN DEHYDROGENASES/REDUCTASES FAMILY MEMBER"/>
    <property type="match status" value="1"/>
</dbReference>
<protein>
    <submittedName>
        <fullName evidence="5">SDR family oxidoreductase</fullName>
    </submittedName>
</protein>
<dbReference type="SMART" id="SM00822">
    <property type="entry name" value="PKS_KR"/>
    <property type="match status" value="1"/>
</dbReference>
<dbReference type="AlphaFoldDB" id="A0A3M8P7Q3"/>
<keyword evidence="3" id="KW-0560">Oxidoreductase</keyword>
<dbReference type="InterPro" id="IPR020904">
    <property type="entry name" value="Sc_DH/Rdtase_CS"/>
</dbReference>
<evidence type="ECO:0000313" key="5">
    <source>
        <dbReference type="EMBL" id="RNF39719.1"/>
    </source>
</evidence>
<evidence type="ECO:0000313" key="6">
    <source>
        <dbReference type="Proteomes" id="UP000275473"/>
    </source>
</evidence>
<proteinExistence type="inferred from homology"/>
<name>A0A3M8P7Q3_9BACL</name>
<dbReference type="PRINTS" id="PR00081">
    <property type="entry name" value="GDHRDH"/>
</dbReference>